<protein>
    <recommendedName>
        <fullName evidence="3">IrrE N-terminal-like domain-containing protein</fullName>
    </recommendedName>
</protein>
<dbReference type="EMBL" id="JBDPZD010000001">
    <property type="protein sequence ID" value="MEO3690028.1"/>
    <property type="molecule type" value="Genomic_DNA"/>
</dbReference>
<dbReference type="Proteomes" id="UP001495147">
    <property type="component" value="Unassembled WGS sequence"/>
</dbReference>
<proteinExistence type="predicted"/>
<evidence type="ECO:0008006" key="3">
    <source>
        <dbReference type="Google" id="ProtNLM"/>
    </source>
</evidence>
<name>A0ABV0FZ05_9BURK</name>
<comment type="caution">
    <text evidence="1">The sequence shown here is derived from an EMBL/GenBank/DDBJ whole genome shotgun (WGS) entry which is preliminary data.</text>
</comment>
<sequence>MATDNKSARRLMGSFKELGVTAAQVRKLMPEWWDDEAAEDEGGMLELQMLLARRLNVSLESLQQAPPKPVFRDAVRRFKTVHPEGSTQLAVAASIANGLAQLIDSAVRGAPPPLAITPAQLRSELLELAPAVTLEALCQWSWSHGVPVVHIQGWPTSLRRPDAMCVRIGERPVILVVRNEKTPAKLAYLICHELGHVLLGHLRNIGNAVLVDDTLPVDNQRSFHDEDEMAADSFAMTVMGGDSLRAAANSLLGKKNYTDLSLAVAAMDAARAHHLDAGQVILGWARLADDWQMANMALRFLMTTGPAPEVINALARRAIDEDALSTDGKDHLMTLTGMDFAGQ</sequence>
<accession>A0ABV0FZ05</accession>
<dbReference type="RefSeq" id="WP_347702864.1">
    <property type="nucleotide sequence ID" value="NZ_JBDPZD010000001.1"/>
</dbReference>
<keyword evidence="2" id="KW-1185">Reference proteome</keyword>
<evidence type="ECO:0000313" key="2">
    <source>
        <dbReference type="Proteomes" id="UP001495147"/>
    </source>
</evidence>
<evidence type="ECO:0000313" key="1">
    <source>
        <dbReference type="EMBL" id="MEO3690028.1"/>
    </source>
</evidence>
<organism evidence="1 2">
    <name type="scientific">Roseateles paludis</name>
    <dbReference type="NCBI Taxonomy" id="3145238"/>
    <lineage>
        <taxon>Bacteria</taxon>
        <taxon>Pseudomonadati</taxon>
        <taxon>Pseudomonadota</taxon>
        <taxon>Betaproteobacteria</taxon>
        <taxon>Burkholderiales</taxon>
        <taxon>Sphaerotilaceae</taxon>
        <taxon>Roseateles</taxon>
    </lineage>
</organism>
<gene>
    <name evidence="1" type="ORF">ABDJ85_01015</name>
</gene>
<reference evidence="1 2" key="1">
    <citation type="submission" date="2024-05" db="EMBL/GenBank/DDBJ databases">
        <title>Roseateles sp. DJS-2-20 16S ribosomal RNA gene Genome sequencing and assembly.</title>
        <authorList>
            <person name="Woo H."/>
        </authorList>
    </citation>
    <scope>NUCLEOTIDE SEQUENCE [LARGE SCALE GENOMIC DNA]</scope>
    <source>
        <strain evidence="1 2">DJS-2-20</strain>
    </source>
</reference>